<comment type="caution">
    <text evidence="8">The sequence shown here is derived from an EMBL/GenBank/DDBJ whole genome shotgun (WGS) entry which is preliminary data.</text>
</comment>
<dbReference type="InterPro" id="IPR008734">
    <property type="entry name" value="PHK_A/B_su"/>
</dbReference>
<sequence>MASLNIAGVPTPPSNTSGFNRSRRSSWSDSKNAWNVGDEAEYYSDSHTLILKKLDIYYRKVKRQVLAFQSLTTGLFPTHLDTDKKVAHVVENIFCAIAVWSLRQCYCKIDNDQGRAHELGQTAVEIFKSEQSSMDALHSKFSVFDGSEIEGADEVGQLQICAVSIYLLTIVQMITSNLQQLIFSIERAYRTPDYGIWERGTKYNTNTCELHA</sequence>
<dbReference type="GO" id="GO:0005977">
    <property type="term" value="P:glycogen metabolic process"/>
    <property type="evidence" value="ECO:0007669"/>
    <property type="project" value="UniProtKB-UniPathway"/>
</dbReference>
<dbReference type="PANTHER" id="PTHR10749">
    <property type="entry name" value="PHOSPHORYLASE B KINASE REGULATORY SUBUNIT"/>
    <property type="match status" value="1"/>
</dbReference>
<feature type="non-terminal residue" evidence="8">
    <location>
        <position position="1"/>
    </location>
</feature>
<feature type="region of interest" description="Disordered" evidence="6">
    <location>
        <begin position="1"/>
        <end position="31"/>
    </location>
</feature>
<keyword evidence="9" id="KW-1185">Reference proteome</keyword>
<feature type="non-terminal residue" evidence="8">
    <location>
        <position position="212"/>
    </location>
</feature>
<evidence type="ECO:0000256" key="4">
    <source>
        <dbReference type="ARBA" id="ARBA00022860"/>
    </source>
</evidence>
<evidence type="ECO:0000256" key="2">
    <source>
        <dbReference type="ARBA" id="ARBA00007128"/>
    </source>
</evidence>
<keyword evidence="5" id="KW-0449">Lipoprotein</keyword>
<dbReference type="GO" id="GO:0005964">
    <property type="term" value="C:phosphorylase kinase complex"/>
    <property type="evidence" value="ECO:0007669"/>
    <property type="project" value="TreeGrafter"/>
</dbReference>
<reference evidence="8" key="1">
    <citation type="submission" date="2021-02" db="EMBL/GenBank/DDBJ databases">
        <authorList>
            <person name="Nowell W R."/>
        </authorList>
    </citation>
    <scope>NUCLEOTIDE SEQUENCE</scope>
</reference>
<feature type="compositionally biased region" description="Polar residues" evidence="6">
    <location>
        <begin position="14"/>
        <end position="31"/>
    </location>
</feature>
<dbReference type="InterPro" id="IPR008928">
    <property type="entry name" value="6-hairpin_glycosidase_sf"/>
</dbReference>
<protein>
    <recommendedName>
        <fullName evidence="5">Phosphorylase b kinase regulatory subunit</fullName>
    </recommendedName>
</protein>
<evidence type="ECO:0000313" key="8">
    <source>
        <dbReference type="EMBL" id="CAF4360010.1"/>
    </source>
</evidence>
<dbReference type="GO" id="GO:0005886">
    <property type="term" value="C:plasma membrane"/>
    <property type="evidence" value="ECO:0007669"/>
    <property type="project" value="UniProtKB-SubCell"/>
</dbReference>
<keyword evidence="5" id="KW-0119">Carbohydrate metabolism</keyword>
<keyword evidence="4 5" id="KW-0112">Calmodulin-binding</keyword>
<evidence type="ECO:0000256" key="5">
    <source>
        <dbReference type="RuleBase" id="RU364123"/>
    </source>
</evidence>
<gene>
    <name evidence="8" type="ORF">UJA718_LOCUS16379</name>
</gene>
<dbReference type="UniPathway" id="UPA00163"/>
<evidence type="ECO:0000256" key="3">
    <source>
        <dbReference type="ARBA" id="ARBA00022600"/>
    </source>
</evidence>
<evidence type="ECO:0000256" key="6">
    <source>
        <dbReference type="SAM" id="MobiDB-lite"/>
    </source>
</evidence>
<dbReference type="InterPro" id="IPR011613">
    <property type="entry name" value="GH15-like"/>
</dbReference>
<keyword evidence="5" id="KW-1003">Cell membrane</keyword>
<organism evidence="8 9">
    <name type="scientific">Rotaria socialis</name>
    <dbReference type="NCBI Taxonomy" id="392032"/>
    <lineage>
        <taxon>Eukaryota</taxon>
        <taxon>Metazoa</taxon>
        <taxon>Spiralia</taxon>
        <taxon>Gnathifera</taxon>
        <taxon>Rotifera</taxon>
        <taxon>Eurotatoria</taxon>
        <taxon>Bdelloidea</taxon>
        <taxon>Philodinida</taxon>
        <taxon>Philodinidae</taxon>
        <taxon>Rotaria</taxon>
    </lineage>
</organism>
<dbReference type="Proteomes" id="UP000663873">
    <property type="component" value="Unassembled WGS sequence"/>
</dbReference>
<keyword evidence="3 5" id="KW-0321">Glycogen metabolism</keyword>
<evidence type="ECO:0000259" key="7">
    <source>
        <dbReference type="Pfam" id="PF00723"/>
    </source>
</evidence>
<keyword evidence="5" id="KW-0636">Prenylation</keyword>
<comment type="pathway">
    <text evidence="1 5">Glycan biosynthesis; glycogen metabolism.</text>
</comment>
<proteinExistence type="inferred from homology"/>
<name>A0A820LMW7_9BILA</name>
<keyword evidence="5" id="KW-0472">Membrane</keyword>
<comment type="function">
    <text evidence="5">Phosphorylase b kinase catalyzes the phosphorylation of serine in certain substrates, including troponin I.</text>
</comment>
<dbReference type="PANTHER" id="PTHR10749:SF8">
    <property type="entry name" value="PHOSPHORYLASE B KINASE REGULATORY SUBUNIT BETA"/>
    <property type="match status" value="1"/>
</dbReference>
<dbReference type="SUPFAM" id="SSF48208">
    <property type="entry name" value="Six-hairpin glycosidases"/>
    <property type="match status" value="1"/>
</dbReference>
<dbReference type="GO" id="GO:0005516">
    <property type="term" value="F:calmodulin binding"/>
    <property type="evidence" value="ECO:0007669"/>
    <property type="project" value="UniProtKB-KW"/>
</dbReference>
<comment type="similarity">
    <text evidence="2 5">Belongs to the phosphorylase b kinase regulatory chain family.</text>
</comment>
<dbReference type="EMBL" id="CAJOBP010002532">
    <property type="protein sequence ID" value="CAF4360010.1"/>
    <property type="molecule type" value="Genomic_DNA"/>
</dbReference>
<accession>A0A820LMW7</accession>
<comment type="subcellular location">
    <subcellularLocation>
        <location evidence="5">Cell membrane</location>
        <topology evidence="5">Lipid-anchor</topology>
        <orientation evidence="5">Cytoplasmic side</orientation>
    </subcellularLocation>
</comment>
<feature type="domain" description="GH15-like" evidence="7">
    <location>
        <begin position="53"/>
        <end position="199"/>
    </location>
</feature>
<dbReference type="AlphaFoldDB" id="A0A820LMW7"/>
<evidence type="ECO:0000256" key="1">
    <source>
        <dbReference type="ARBA" id="ARBA00005131"/>
    </source>
</evidence>
<evidence type="ECO:0000313" key="9">
    <source>
        <dbReference type="Proteomes" id="UP000663873"/>
    </source>
</evidence>
<dbReference type="Pfam" id="PF00723">
    <property type="entry name" value="Glyco_hydro_15"/>
    <property type="match status" value="1"/>
</dbReference>